<name>A0A0M4QIB9_9MICC</name>
<dbReference type="Proteomes" id="UP000062833">
    <property type="component" value="Chromosome"/>
</dbReference>
<dbReference type="RefSeq" id="WP_062008754.1">
    <property type="nucleotide sequence ID" value="NZ_CP012677.1"/>
</dbReference>
<dbReference type="KEGG" id="aaq:AOC05_17355"/>
<proteinExistence type="predicted"/>
<sequence length="160" mass="16096">MDHSHPNDIFIGADGDRVEKPSLVIHGDKTLSGTHNGSVCVHDGTLTIVQGANHNGSLTVLASAHVTIHGVHNGSLSVGSSATSEVLGAQNGSVHVDDGGTLLVASGGRLAGSLTVAGRIENAGVRGGTVNNIGGEIIDLPGSKVMEPQLGADGANVFRW</sequence>
<dbReference type="PATRIC" id="fig|656366.3.peg.3735"/>
<evidence type="ECO:0000313" key="1">
    <source>
        <dbReference type="EMBL" id="ALE93680.1"/>
    </source>
</evidence>
<reference evidence="2" key="1">
    <citation type="submission" date="2015-09" db="EMBL/GenBank/DDBJ databases">
        <title>Complete genome of Arthrobacter alpinus strain R3.8.</title>
        <authorList>
            <person name="See-Too W.S."/>
            <person name="Chan K.G."/>
        </authorList>
    </citation>
    <scope>NUCLEOTIDE SEQUENCE [LARGE SCALE GENOMIC DNA]</scope>
    <source>
        <strain evidence="2">R3.8</strain>
    </source>
</reference>
<gene>
    <name evidence="1" type="ORF">AOC05_17355</name>
</gene>
<dbReference type="EMBL" id="CP012677">
    <property type="protein sequence ID" value="ALE93680.1"/>
    <property type="molecule type" value="Genomic_DNA"/>
</dbReference>
<dbReference type="AlphaFoldDB" id="A0A0M4QIB9"/>
<accession>A0A0M4QIB9</accession>
<keyword evidence="2" id="KW-1185">Reference proteome</keyword>
<dbReference type="OrthoDB" id="5114147at2"/>
<organism evidence="1 2">
    <name type="scientific">Arthrobacter alpinus</name>
    <dbReference type="NCBI Taxonomy" id="656366"/>
    <lineage>
        <taxon>Bacteria</taxon>
        <taxon>Bacillati</taxon>
        <taxon>Actinomycetota</taxon>
        <taxon>Actinomycetes</taxon>
        <taxon>Micrococcales</taxon>
        <taxon>Micrococcaceae</taxon>
        <taxon>Arthrobacter</taxon>
    </lineage>
</organism>
<protein>
    <submittedName>
        <fullName evidence="1">Uncharacterized protein</fullName>
    </submittedName>
</protein>
<evidence type="ECO:0000313" key="2">
    <source>
        <dbReference type="Proteomes" id="UP000062833"/>
    </source>
</evidence>